<feature type="compositionally biased region" description="Low complexity" evidence="1">
    <location>
        <begin position="455"/>
        <end position="464"/>
    </location>
</feature>
<evidence type="ECO:0000313" key="2">
    <source>
        <dbReference type="EMBL" id="CDR95948.1"/>
    </source>
</evidence>
<dbReference type="VEuPathDB" id="PiroplasmaDB:BBBOND_0210960"/>
<organism evidence="2 3">
    <name type="scientific">Babesia bigemina</name>
    <dbReference type="NCBI Taxonomy" id="5866"/>
    <lineage>
        <taxon>Eukaryota</taxon>
        <taxon>Sar</taxon>
        <taxon>Alveolata</taxon>
        <taxon>Apicomplexa</taxon>
        <taxon>Aconoidasida</taxon>
        <taxon>Piroplasmida</taxon>
        <taxon>Babesiidae</taxon>
        <taxon>Babesia</taxon>
    </lineage>
</organism>
<gene>
    <name evidence="2" type="ORF">BBBOND_0210960</name>
</gene>
<dbReference type="RefSeq" id="XP_012768134.1">
    <property type="nucleotide sequence ID" value="XM_012912680.1"/>
</dbReference>
<feature type="region of interest" description="Disordered" evidence="1">
    <location>
        <begin position="445"/>
        <end position="475"/>
    </location>
</feature>
<dbReference type="OrthoDB" id="366461at2759"/>
<sequence>MELKRKSHICEGVEAAVAEAIRRELRNHDDIARLVWWASAFSRADLTGAARANRPWMADRRLAAQLVAANLEAAVPLIDSEALTLHQRGTVTKGVAVLMFAQCAILLKDARHACKKAYSNINSNSRGAPAAATLPRSKTRGRHVASAATPEHAHEPLWNRSVHRVLTDKKLRLECLDTRMKTPNAHDGFAYNKIIMGVGIYSQFEFDEQNNIRKQLTQVVKWNAPAGAKSPAAGLLGTDDVMRTAPALCNAPSKLPRQMTYLHDLDDAVGEQERVQLRRVKRAALEAFDDCVVVAPELLLPKRRSHHTKTAHTASAAHAPQCCPEPRRPSPGQTCTWFDIRETLLHECELKYKMFLVMSVEQECPQQRPVTDRGPRTRRGVTRQSECLVDPPHTRLNPLIRLRVLRREQAEVVPAAVHQGACRERRALRAVDVCPSRVCLMRSQQSPRVLPSGTRRGALLLPRGARQRRSRPPGN</sequence>
<protein>
    <submittedName>
        <fullName evidence="2">Uncharacterized protein</fullName>
    </submittedName>
</protein>
<dbReference type="KEGG" id="bbig:BBBOND_0210960"/>
<name>A0A061D5W1_BABBI</name>
<feature type="compositionally biased region" description="Basic residues" evidence="1">
    <location>
        <begin position="465"/>
        <end position="475"/>
    </location>
</feature>
<keyword evidence="3" id="KW-1185">Reference proteome</keyword>
<dbReference type="Proteomes" id="UP000033188">
    <property type="component" value="Chromosome 2"/>
</dbReference>
<evidence type="ECO:0000256" key="1">
    <source>
        <dbReference type="SAM" id="MobiDB-lite"/>
    </source>
</evidence>
<dbReference type="EMBL" id="LK391708">
    <property type="protein sequence ID" value="CDR95948.1"/>
    <property type="molecule type" value="Genomic_DNA"/>
</dbReference>
<evidence type="ECO:0000313" key="3">
    <source>
        <dbReference type="Proteomes" id="UP000033188"/>
    </source>
</evidence>
<dbReference type="AlphaFoldDB" id="A0A061D5W1"/>
<accession>A0A061D5W1</accession>
<dbReference type="GeneID" id="24564489"/>
<proteinExistence type="predicted"/>
<reference evidence="3" key="1">
    <citation type="submission" date="2014-06" db="EMBL/GenBank/DDBJ databases">
        <authorList>
            <person name="Aslett M."/>
            <person name="De Silva N."/>
        </authorList>
    </citation>
    <scope>NUCLEOTIDE SEQUENCE [LARGE SCALE GENOMIC DNA]</scope>
    <source>
        <strain evidence="3">Bond</strain>
    </source>
</reference>